<dbReference type="PANTHER" id="PTHR35175:SF2">
    <property type="entry name" value="DUF1289 DOMAIN-CONTAINING PROTEIN"/>
    <property type="match status" value="1"/>
</dbReference>
<dbReference type="EMBL" id="JBHTLN010000001">
    <property type="protein sequence ID" value="MFD1122184.1"/>
    <property type="molecule type" value="Genomic_DNA"/>
</dbReference>
<dbReference type="Pfam" id="PF06945">
    <property type="entry name" value="DUF1289"/>
    <property type="match status" value="1"/>
</dbReference>
<dbReference type="InterPro" id="IPR010710">
    <property type="entry name" value="DUF1289"/>
</dbReference>
<name>A0ABW3P7B3_9PROT</name>
<accession>A0ABW3P7B3</accession>
<reference evidence="2" key="1">
    <citation type="journal article" date="2019" name="Int. J. Syst. Evol. Microbiol.">
        <title>The Global Catalogue of Microorganisms (GCM) 10K type strain sequencing project: providing services to taxonomists for standard genome sequencing and annotation.</title>
        <authorList>
            <consortium name="The Broad Institute Genomics Platform"/>
            <consortium name="The Broad Institute Genome Sequencing Center for Infectious Disease"/>
            <person name="Wu L."/>
            <person name="Ma J."/>
        </authorList>
    </citation>
    <scope>NUCLEOTIDE SEQUENCE [LARGE SCALE GENOMIC DNA]</scope>
    <source>
        <strain evidence="2">CCUG 58411</strain>
    </source>
</reference>
<dbReference type="Proteomes" id="UP001597206">
    <property type="component" value="Unassembled WGS sequence"/>
</dbReference>
<proteinExistence type="predicted"/>
<protein>
    <submittedName>
        <fullName evidence="1">DUF1289 domain-containing protein</fullName>
    </submittedName>
</protein>
<comment type="caution">
    <text evidence="1">The sequence shown here is derived from an EMBL/GenBank/DDBJ whole genome shotgun (WGS) entry which is preliminary data.</text>
</comment>
<dbReference type="RefSeq" id="WP_379032202.1">
    <property type="nucleotide sequence ID" value="NZ_JBHTLN010000001.1"/>
</dbReference>
<evidence type="ECO:0000313" key="2">
    <source>
        <dbReference type="Proteomes" id="UP001597206"/>
    </source>
</evidence>
<organism evidence="1 2">
    <name type="scientific">Methylophilus flavus</name>
    <dbReference type="NCBI Taxonomy" id="640084"/>
    <lineage>
        <taxon>Bacteria</taxon>
        <taxon>Pseudomonadati</taxon>
        <taxon>Pseudomonadota</taxon>
        <taxon>Betaproteobacteria</taxon>
        <taxon>Nitrosomonadales</taxon>
        <taxon>Methylophilaceae</taxon>
        <taxon>Methylophilus</taxon>
    </lineage>
</organism>
<gene>
    <name evidence="1" type="ORF">ACFQ2T_06700</name>
</gene>
<evidence type="ECO:0000313" key="1">
    <source>
        <dbReference type="EMBL" id="MFD1122184.1"/>
    </source>
</evidence>
<sequence length="62" mass="6865">MSDQTIIPSPCIGVCSMDESSGFCEGCYRTLEEIQQWWDMDNAAKSEVIRKASAREAAVFGD</sequence>
<dbReference type="PANTHER" id="PTHR35175">
    <property type="entry name" value="DUF1289 DOMAIN-CONTAINING PROTEIN"/>
    <property type="match status" value="1"/>
</dbReference>
<keyword evidence="2" id="KW-1185">Reference proteome</keyword>